<dbReference type="Pfam" id="PF14534">
    <property type="entry name" value="DUF4440"/>
    <property type="match status" value="1"/>
</dbReference>
<dbReference type="InterPro" id="IPR027843">
    <property type="entry name" value="DUF4440"/>
</dbReference>
<dbReference type="Gene3D" id="3.10.450.50">
    <property type="match status" value="1"/>
</dbReference>
<reference evidence="2 3" key="1">
    <citation type="submission" date="2021-01" db="EMBL/GenBank/DDBJ databases">
        <title>Whole genome shotgun sequence of Microbispora siamensis NBRC 104113.</title>
        <authorList>
            <person name="Komaki H."/>
            <person name="Tamura T."/>
        </authorList>
    </citation>
    <scope>NUCLEOTIDE SEQUENCE [LARGE SCALE GENOMIC DNA]</scope>
    <source>
        <strain evidence="2 3">NBRC 104113</strain>
    </source>
</reference>
<organism evidence="2 3">
    <name type="scientific">Microbispora siamensis</name>
    <dbReference type="NCBI Taxonomy" id="564413"/>
    <lineage>
        <taxon>Bacteria</taxon>
        <taxon>Bacillati</taxon>
        <taxon>Actinomycetota</taxon>
        <taxon>Actinomycetes</taxon>
        <taxon>Streptosporangiales</taxon>
        <taxon>Streptosporangiaceae</taxon>
        <taxon>Microbispora</taxon>
    </lineage>
</organism>
<comment type="caution">
    <text evidence="2">The sequence shown here is derived from an EMBL/GenBank/DDBJ whole genome shotgun (WGS) entry which is preliminary data.</text>
</comment>
<protein>
    <recommendedName>
        <fullName evidence="1">DUF4440 domain-containing protein</fullName>
    </recommendedName>
</protein>
<dbReference type="EMBL" id="BOOF01000010">
    <property type="protein sequence ID" value="GIH61478.1"/>
    <property type="molecule type" value="Genomic_DNA"/>
</dbReference>
<sequence>MSREIARRAEDVPAVFAARFNSGVPAAVSEMYEDGAVFVPSPGMAVTGDGIGRANAEFLGLGVPITVRPRHTYVSGDLALLVVDWIIDGADVRGDRVRIEGTATDVARRGPDGVWRYVIDNPFGVAPVEGN</sequence>
<evidence type="ECO:0000259" key="1">
    <source>
        <dbReference type="Pfam" id="PF14534"/>
    </source>
</evidence>
<evidence type="ECO:0000313" key="2">
    <source>
        <dbReference type="EMBL" id="GIH61478.1"/>
    </source>
</evidence>
<dbReference type="InterPro" id="IPR032710">
    <property type="entry name" value="NTF2-like_dom_sf"/>
</dbReference>
<keyword evidence="3" id="KW-1185">Reference proteome</keyword>
<dbReference type="Proteomes" id="UP000660454">
    <property type="component" value="Unassembled WGS sequence"/>
</dbReference>
<evidence type="ECO:0000313" key="3">
    <source>
        <dbReference type="Proteomes" id="UP000660454"/>
    </source>
</evidence>
<dbReference type="SUPFAM" id="SSF54427">
    <property type="entry name" value="NTF2-like"/>
    <property type="match status" value="1"/>
</dbReference>
<name>A0ABQ4GJ68_9ACTN</name>
<dbReference type="RefSeq" id="WP_204048306.1">
    <property type="nucleotide sequence ID" value="NZ_BOOF01000010.1"/>
</dbReference>
<proteinExistence type="predicted"/>
<gene>
    <name evidence="2" type="ORF">Msi02_22950</name>
</gene>
<feature type="domain" description="DUF4440" evidence="1">
    <location>
        <begin position="18"/>
        <end position="116"/>
    </location>
</feature>
<accession>A0ABQ4GJ68</accession>